<comment type="caution">
    <text evidence="2">The sequence shown here is derived from an EMBL/GenBank/DDBJ whole genome shotgun (WGS) entry which is preliminary data.</text>
</comment>
<keyword evidence="3" id="KW-1185">Reference proteome</keyword>
<dbReference type="EMBL" id="JAKUCV010000928">
    <property type="protein sequence ID" value="KAJ4848306.1"/>
    <property type="molecule type" value="Genomic_DNA"/>
</dbReference>
<protein>
    <recommendedName>
        <fullName evidence="1">Peptidase C1A papain C-terminal domain-containing protein</fullName>
    </recommendedName>
</protein>
<sequence>MSASDINSDDDYESVEQRTIARQFRKELEESGDFDYTVAPDEFDVGGVATVNLEKHTNTVREIEELTIRAVKENNEKPGARKLEFLRVQRANLRINWYIIYYVTFVAKDVASGEEVLYIAELRENIEGDRSVVVFRPKPEKHEKMVSGYAQEATEVTPKTFMDNVPNHYDKSCRTLDIAFRWGLANGTVSDLAPRDAMGNPGKIYMKSYVGKANMDEREVMKALWDGPVSAVLRITPAFFRLKKGEIFEGAAENDAYTLHSLLVVGYGESKRGRRYFELGNCWGGWADGGCLSYDHLFSPSSCGYIYISLDCFSFHF</sequence>
<dbReference type="Gene3D" id="3.90.70.10">
    <property type="entry name" value="Cysteine proteinases"/>
    <property type="match status" value="1"/>
</dbReference>
<name>A0A9Q0GEI6_9ROSI</name>
<dbReference type="Proteomes" id="UP001141552">
    <property type="component" value="Unassembled WGS sequence"/>
</dbReference>
<dbReference type="NCBIfam" id="TIGR01638">
    <property type="entry name" value="Atha_cystat_rel"/>
    <property type="match status" value="1"/>
</dbReference>
<dbReference type="GO" id="GO:0008234">
    <property type="term" value="F:cysteine-type peptidase activity"/>
    <property type="evidence" value="ECO:0007669"/>
    <property type="project" value="InterPro"/>
</dbReference>
<gene>
    <name evidence="2" type="ORF">Tsubulata_003690</name>
</gene>
<reference evidence="2" key="1">
    <citation type="submission" date="2022-02" db="EMBL/GenBank/DDBJ databases">
        <authorList>
            <person name="Henning P.M."/>
            <person name="McCubbin A.G."/>
            <person name="Shore J.S."/>
        </authorList>
    </citation>
    <scope>NUCLEOTIDE SEQUENCE</scope>
    <source>
        <strain evidence="2">F60SS</strain>
        <tissue evidence="2">Leaves</tissue>
    </source>
</reference>
<dbReference type="InterPro" id="IPR000668">
    <property type="entry name" value="Peptidase_C1A_C"/>
</dbReference>
<dbReference type="GO" id="GO:0006508">
    <property type="term" value="P:proteolysis"/>
    <property type="evidence" value="ECO:0007669"/>
    <property type="project" value="InterPro"/>
</dbReference>
<dbReference type="PANTHER" id="PTHR31260:SF28">
    <property type="entry name" value="CYSTATIN DOMAIN PROTEIN"/>
    <property type="match status" value="1"/>
</dbReference>
<evidence type="ECO:0000259" key="1">
    <source>
        <dbReference type="Pfam" id="PF00112"/>
    </source>
</evidence>
<dbReference type="SUPFAM" id="SSF54001">
    <property type="entry name" value="Cysteine proteinases"/>
    <property type="match status" value="1"/>
</dbReference>
<dbReference type="Pfam" id="PF00112">
    <property type="entry name" value="Peptidase_C1"/>
    <property type="match status" value="1"/>
</dbReference>
<dbReference type="InterPro" id="IPR006525">
    <property type="entry name" value="Cystatin-related_pln"/>
</dbReference>
<dbReference type="PANTHER" id="PTHR31260">
    <property type="entry name" value="CYSTATIN/MONELLIN SUPERFAMILY PROTEIN"/>
    <property type="match status" value="1"/>
</dbReference>
<feature type="domain" description="Peptidase C1A papain C-terminal" evidence="1">
    <location>
        <begin position="206"/>
        <end position="289"/>
    </location>
</feature>
<proteinExistence type="predicted"/>
<accession>A0A9Q0GEI6</accession>
<evidence type="ECO:0000313" key="3">
    <source>
        <dbReference type="Proteomes" id="UP001141552"/>
    </source>
</evidence>
<dbReference type="InterPro" id="IPR038765">
    <property type="entry name" value="Papain-like_cys_pep_sf"/>
</dbReference>
<reference evidence="2" key="2">
    <citation type="journal article" date="2023" name="Plants (Basel)">
        <title>Annotation of the Turnera subulata (Passifloraceae) Draft Genome Reveals the S-Locus Evolved after the Divergence of Turneroideae from Passifloroideae in a Stepwise Manner.</title>
        <authorList>
            <person name="Henning P.M."/>
            <person name="Roalson E.H."/>
            <person name="Mir W."/>
            <person name="McCubbin A.G."/>
            <person name="Shore J.S."/>
        </authorList>
    </citation>
    <scope>NUCLEOTIDE SEQUENCE</scope>
    <source>
        <strain evidence="2">F60SS</strain>
    </source>
</reference>
<dbReference type="AlphaFoldDB" id="A0A9Q0GEI6"/>
<dbReference type="InterPro" id="IPR006462">
    <property type="entry name" value="MS5"/>
</dbReference>
<organism evidence="2 3">
    <name type="scientific">Turnera subulata</name>
    <dbReference type="NCBI Taxonomy" id="218843"/>
    <lineage>
        <taxon>Eukaryota</taxon>
        <taxon>Viridiplantae</taxon>
        <taxon>Streptophyta</taxon>
        <taxon>Embryophyta</taxon>
        <taxon>Tracheophyta</taxon>
        <taxon>Spermatophyta</taxon>
        <taxon>Magnoliopsida</taxon>
        <taxon>eudicotyledons</taxon>
        <taxon>Gunneridae</taxon>
        <taxon>Pentapetalae</taxon>
        <taxon>rosids</taxon>
        <taxon>fabids</taxon>
        <taxon>Malpighiales</taxon>
        <taxon>Passifloraceae</taxon>
        <taxon>Turnera</taxon>
    </lineage>
</organism>
<evidence type="ECO:0000313" key="2">
    <source>
        <dbReference type="EMBL" id="KAJ4848306.1"/>
    </source>
</evidence>